<dbReference type="Proteomes" id="UP001248709">
    <property type="component" value="Unassembled WGS sequence"/>
</dbReference>
<reference evidence="2 3" key="1">
    <citation type="submission" date="2023-07" db="EMBL/GenBank/DDBJ databases">
        <title>Genomic Encyclopedia of Type Strains, Phase IV (KMG-IV): sequencing the most valuable type-strain genomes for metagenomic binning, comparative biology and taxonomic classification.</title>
        <authorList>
            <person name="Goeker M."/>
        </authorList>
    </citation>
    <scope>NUCLEOTIDE SEQUENCE [LARGE SCALE GENOMIC DNA]</scope>
    <source>
        <strain evidence="2 3">T98</strain>
    </source>
</reference>
<evidence type="ECO:0000256" key="1">
    <source>
        <dbReference type="SAM" id="Phobius"/>
    </source>
</evidence>
<name>A0ABU3HCH0_9BACL</name>
<accession>A0ABU3HCH0</accession>
<organism evidence="2 3">
    <name type="scientific">Paenibacillus forsythiae</name>
    <dbReference type="NCBI Taxonomy" id="365616"/>
    <lineage>
        <taxon>Bacteria</taxon>
        <taxon>Bacillati</taxon>
        <taxon>Bacillota</taxon>
        <taxon>Bacilli</taxon>
        <taxon>Bacillales</taxon>
        <taxon>Paenibacillaceae</taxon>
        <taxon>Paenibacillus</taxon>
    </lineage>
</organism>
<dbReference type="EMBL" id="JAUSUY010000022">
    <property type="protein sequence ID" value="MDT3428513.1"/>
    <property type="molecule type" value="Genomic_DNA"/>
</dbReference>
<keyword evidence="1" id="KW-1133">Transmembrane helix</keyword>
<feature type="transmembrane region" description="Helical" evidence="1">
    <location>
        <begin position="12"/>
        <end position="36"/>
    </location>
</feature>
<comment type="caution">
    <text evidence="2">The sequence shown here is derived from an EMBL/GenBank/DDBJ whole genome shotgun (WGS) entry which is preliminary data.</text>
</comment>
<evidence type="ECO:0000313" key="3">
    <source>
        <dbReference type="Proteomes" id="UP001248709"/>
    </source>
</evidence>
<keyword evidence="1" id="KW-0812">Transmembrane</keyword>
<keyword evidence="3" id="KW-1185">Reference proteome</keyword>
<feature type="transmembrane region" description="Helical" evidence="1">
    <location>
        <begin position="42"/>
        <end position="63"/>
    </location>
</feature>
<proteinExistence type="predicted"/>
<protein>
    <submittedName>
        <fullName evidence="2">Membrane protein DedA with SNARE-associated domain</fullName>
    </submittedName>
</protein>
<gene>
    <name evidence="2" type="ORF">J2Z22_004105</name>
</gene>
<sequence>MRETPARWQPLLFGLLTAAGSSLLGSSMLLAGYLLTSVEPRSLGLAGGLCSAAIAVLLGAYAWMKDRHGSEVSVPSRTP</sequence>
<evidence type="ECO:0000313" key="2">
    <source>
        <dbReference type="EMBL" id="MDT3428513.1"/>
    </source>
</evidence>
<keyword evidence="1" id="KW-0472">Membrane</keyword>
<dbReference type="RefSeq" id="WP_025699563.1">
    <property type="nucleotide sequence ID" value="NZ_JAUSUY010000022.1"/>
</dbReference>